<dbReference type="InterPro" id="IPR012910">
    <property type="entry name" value="Plug_dom"/>
</dbReference>
<dbReference type="AlphaFoldDB" id="A0A3E1YHB0"/>
<evidence type="ECO:0000256" key="7">
    <source>
        <dbReference type="PROSITE-ProRule" id="PRU01360"/>
    </source>
</evidence>
<dbReference type="InterPro" id="IPR036942">
    <property type="entry name" value="Beta-barrel_TonB_sf"/>
</dbReference>
<dbReference type="Pfam" id="PF13715">
    <property type="entry name" value="CarbopepD_reg_2"/>
    <property type="match status" value="1"/>
</dbReference>
<dbReference type="OrthoDB" id="9768177at2"/>
<comment type="subcellular location">
    <subcellularLocation>
        <location evidence="1 7">Cell outer membrane</location>
        <topology evidence="1 7">Multi-pass membrane protein</topology>
    </subcellularLocation>
</comment>
<dbReference type="Gene3D" id="2.60.40.1120">
    <property type="entry name" value="Carboxypeptidase-like, regulatory domain"/>
    <property type="match status" value="1"/>
</dbReference>
<dbReference type="InterPro" id="IPR039426">
    <property type="entry name" value="TonB-dep_rcpt-like"/>
</dbReference>
<dbReference type="NCBIfam" id="TIGR04057">
    <property type="entry name" value="SusC_RagA_signa"/>
    <property type="match status" value="1"/>
</dbReference>
<evidence type="ECO:0000256" key="5">
    <source>
        <dbReference type="ARBA" id="ARBA00023136"/>
    </source>
</evidence>
<dbReference type="InterPro" id="IPR008969">
    <property type="entry name" value="CarboxyPept-like_regulatory"/>
</dbReference>
<dbReference type="SUPFAM" id="SSF56935">
    <property type="entry name" value="Porins"/>
    <property type="match status" value="1"/>
</dbReference>
<evidence type="ECO:0000256" key="2">
    <source>
        <dbReference type="ARBA" id="ARBA00022448"/>
    </source>
</evidence>
<keyword evidence="5 7" id="KW-0472">Membrane</keyword>
<keyword evidence="2 7" id="KW-0813">Transport</keyword>
<comment type="caution">
    <text evidence="9">The sequence shown here is derived from an EMBL/GenBank/DDBJ whole genome shotgun (WGS) entry which is preliminary data.</text>
</comment>
<dbReference type="InterPro" id="IPR023997">
    <property type="entry name" value="TonB-dep_OMP_SusC/RagA_CS"/>
</dbReference>
<feature type="domain" description="TonB-dependent receptor plug" evidence="8">
    <location>
        <begin position="252"/>
        <end position="383"/>
    </location>
</feature>
<evidence type="ECO:0000313" key="10">
    <source>
        <dbReference type="Proteomes" id="UP000260644"/>
    </source>
</evidence>
<evidence type="ECO:0000256" key="1">
    <source>
        <dbReference type="ARBA" id="ARBA00004571"/>
    </source>
</evidence>
<dbReference type="Proteomes" id="UP000260644">
    <property type="component" value="Unassembled WGS sequence"/>
</dbReference>
<evidence type="ECO:0000313" key="9">
    <source>
        <dbReference type="EMBL" id="RFS26762.1"/>
    </source>
</evidence>
<dbReference type="PROSITE" id="PS52016">
    <property type="entry name" value="TONB_DEPENDENT_REC_3"/>
    <property type="match status" value="1"/>
</dbReference>
<evidence type="ECO:0000256" key="3">
    <source>
        <dbReference type="ARBA" id="ARBA00022452"/>
    </source>
</evidence>
<evidence type="ECO:0000259" key="8">
    <source>
        <dbReference type="Pfam" id="PF07715"/>
    </source>
</evidence>
<accession>A0A3E1YHB0</accession>
<name>A0A3E1YHB0_9BACT</name>
<evidence type="ECO:0000256" key="6">
    <source>
        <dbReference type="ARBA" id="ARBA00023237"/>
    </source>
</evidence>
<reference evidence="9 10" key="1">
    <citation type="submission" date="2018-07" db="EMBL/GenBank/DDBJ databases">
        <title>Chitinophaga K2CV101002-2 sp. nov., isolated from a monsoon evergreen broad-leaved forest soil.</title>
        <authorList>
            <person name="Lv Y."/>
        </authorList>
    </citation>
    <scope>NUCLEOTIDE SEQUENCE [LARGE SCALE GENOMIC DNA]</scope>
    <source>
        <strain evidence="9 10">GDMCC 1.1288</strain>
    </source>
</reference>
<dbReference type="Pfam" id="PF07715">
    <property type="entry name" value="Plug"/>
    <property type="match status" value="1"/>
</dbReference>
<keyword evidence="4 7" id="KW-0812">Transmembrane</keyword>
<dbReference type="RefSeq" id="WP_116973953.1">
    <property type="nucleotide sequence ID" value="NZ_QPMM01000001.1"/>
</dbReference>
<dbReference type="InterPro" id="IPR037066">
    <property type="entry name" value="Plug_dom_sf"/>
</dbReference>
<dbReference type="SUPFAM" id="SSF49464">
    <property type="entry name" value="Carboxypeptidase regulatory domain-like"/>
    <property type="match status" value="1"/>
</dbReference>
<proteinExistence type="inferred from homology"/>
<keyword evidence="3 7" id="KW-1134">Transmembrane beta strand</keyword>
<comment type="similarity">
    <text evidence="7">Belongs to the TonB-dependent receptor family.</text>
</comment>
<dbReference type="Gene3D" id="2.40.170.20">
    <property type="entry name" value="TonB-dependent receptor, beta-barrel domain"/>
    <property type="match status" value="1"/>
</dbReference>
<dbReference type="GO" id="GO:0009279">
    <property type="term" value="C:cell outer membrane"/>
    <property type="evidence" value="ECO:0007669"/>
    <property type="project" value="UniProtKB-SubCell"/>
</dbReference>
<dbReference type="InterPro" id="IPR023996">
    <property type="entry name" value="TonB-dep_OMP_SusC/RagA"/>
</dbReference>
<dbReference type="EMBL" id="QPMM01000001">
    <property type="protein sequence ID" value="RFS26762.1"/>
    <property type="molecule type" value="Genomic_DNA"/>
</dbReference>
<organism evidence="9 10">
    <name type="scientific">Chitinophaga silvatica</name>
    <dbReference type="NCBI Taxonomy" id="2282649"/>
    <lineage>
        <taxon>Bacteria</taxon>
        <taxon>Pseudomonadati</taxon>
        <taxon>Bacteroidota</taxon>
        <taxon>Chitinophagia</taxon>
        <taxon>Chitinophagales</taxon>
        <taxon>Chitinophagaceae</taxon>
        <taxon>Chitinophaga</taxon>
    </lineage>
</organism>
<dbReference type="Gene3D" id="2.170.130.10">
    <property type="entry name" value="TonB-dependent receptor, plug domain"/>
    <property type="match status" value="1"/>
</dbReference>
<sequence>MQKIAICDRYARGSNCRISALTFSKRLTFIFFTLVGLLQISASCLAQSVTFSGRDIPLKQVFTEVEKQTGYLFFCDGSLLKAAAPASVSVKNMPLKEFLAVLLQDRPLKFAIEDKVIIVSGKSSTSTTAASVTEAPTSISGVIRSIEGELLPGVSVRIKNTVTGTVTSATGTFYFNQLPENTVLQLSMLGYEPMEIGTRKTDRGFSAYTLNPNQAELIMAQPGNNLVLNITLKKRGYDMGDVVITGYMNVNKKNYVGAVYSVKADDIKVAGETSIDQMLQGVVPGMSVMTQSGQVGSTPKIRIRGTSTILGNQEPVWVVDGVIQRDPLPIPSSSGTLGNDMGELRLIASNAISWLNPNDIETITVLKDASATAIYGSQAANGVIVLTTKKARAGDLSVSYNTNLSIGQRPSYSNFNLMNSQQLMQFSKEVYEARDSYNAEVLPIGYAGLIQQLQQKEIDYATYIQRYRKLENQNTDWFALLFRNPFSQNHSLSLSGGSDKISTRASFNLQQQNGEAKGNDLKTFSASTNTVLRFGSRLTINVSLNASRRETNGFAYGVDPFGYAYGTARTIPMYNDDGTLFYHDKTGEASTVFTSNNRYRYNIQNELNNTGNRNINTTLASTVDANLQLSKYLQYQGLFSYNLATSSVKSYATELSFYATQTRGYEFGSVISNSVQEQASRLPFGGLVQHQNANNTAYTWRNSLVYNRLFASKHSVTVQGGIEAQSALMQGNNDTRYGYLRYRGETYAPVPLNPVVNGVSTQNNLYDRMRINSGIVNLRSNTLSEYFTAVYGFNQRYILNFNARLDASNRFGQDKNKQFQPTWSVGAKWRAANEQFLSSQKWLNAFDLSASYGYQGNAVEAVSPYLIATDGGLSGLFNQYILNIKSLPYPDLGWEKTRTWNLGMDLSFLNGRLNASVNWYRKTSNILASRQVLIENGMNSTTIFGSLMENTGYDMIVSVVPIKTKDFMWQLSVNTGLARNKLEQNQRINTIDDYLSGSAIVNGQAYSTFYSYAFAGLNNTNGVPKFKNMDIKPTSNDLDYLVKSGKLEPDFSGGFSTIVRYKGISLSTQLAMAFGNQKRLPVFYGTAGAPTPEQNAPKLLMDRWKKPGDEQYTNIPAVPPGNPNRINVLVPRMTPVAISAYQLYNQSDIMVANADFIRCRQVALGYQFTTAVLKRVHLKSLSTTLSMTNPFLVTFDKAWGGYDPETNGWPARKVTSLSFNTTF</sequence>
<keyword evidence="10" id="KW-1185">Reference proteome</keyword>
<gene>
    <name evidence="9" type="ORF">DVR12_02965</name>
</gene>
<evidence type="ECO:0000256" key="4">
    <source>
        <dbReference type="ARBA" id="ARBA00022692"/>
    </source>
</evidence>
<dbReference type="NCBIfam" id="TIGR04056">
    <property type="entry name" value="OMP_RagA_SusC"/>
    <property type="match status" value="1"/>
</dbReference>
<keyword evidence="6 7" id="KW-0998">Cell outer membrane</keyword>
<protein>
    <submittedName>
        <fullName evidence="9">SusC/RagA family TonB-linked outer membrane protein</fullName>
    </submittedName>
</protein>